<dbReference type="Pfam" id="PF02518">
    <property type="entry name" value="HATPase_c"/>
    <property type="match status" value="1"/>
</dbReference>
<organism evidence="9 10">
    <name type="scientific">Halovenus rubra</name>
    <dbReference type="NCBI Taxonomy" id="869890"/>
    <lineage>
        <taxon>Archaea</taxon>
        <taxon>Methanobacteriati</taxon>
        <taxon>Methanobacteriota</taxon>
        <taxon>Stenosarchaea group</taxon>
        <taxon>Halobacteria</taxon>
        <taxon>Halobacteriales</taxon>
        <taxon>Haloarculaceae</taxon>
        <taxon>Halovenus</taxon>
    </lineage>
</organism>
<dbReference type="InterPro" id="IPR003661">
    <property type="entry name" value="HisK_dim/P_dom"/>
</dbReference>
<gene>
    <name evidence="9" type="ORF">ACFQJ7_05150</name>
</gene>
<dbReference type="Pfam" id="PF13188">
    <property type="entry name" value="PAS_8"/>
    <property type="match status" value="1"/>
</dbReference>
<dbReference type="PANTHER" id="PTHR43304">
    <property type="entry name" value="PHYTOCHROME-LIKE PROTEIN CPH1"/>
    <property type="match status" value="1"/>
</dbReference>
<dbReference type="InterPro" id="IPR003594">
    <property type="entry name" value="HATPase_dom"/>
</dbReference>
<name>A0ABD5X2D3_9EURY</name>
<keyword evidence="4" id="KW-0808">Transferase</keyword>
<evidence type="ECO:0000256" key="2">
    <source>
        <dbReference type="ARBA" id="ARBA00012438"/>
    </source>
</evidence>
<feature type="transmembrane region" description="Helical" evidence="6">
    <location>
        <begin position="36"/>
        <end position="59"/>
    </location>
</feature>
<sequence>MVKTYPVASLLQFLTAGIVLALGVQALRQRRQRVSVAFVAMALGSTGWALSAGVSSAVADPELTYIFGFAVYPFTLFSSIGWFFLAAAHKGRNRLFRRPVLTAFATIWLLNVVALASNPLHHQFIDAATRIPESGIAEPVAGPLYWVFMLVTFSIFLAGVGLLAVDPLTGKGIHHRQTRVVMGGGLIPMLFALVEVSDVVPAPGLDLGVLGLTIGTGVLFYAVFYADFLKIVPIQQKTLLENMDDAIVALDTADRIVDLNPRATTFFDLSASAVGQDIDAALADKPELRAAIERAPASDDIEAAPSVPAAGDEAIWSDEFTVTKDGQQRHFALSVSAIETDRPGSWTNRTESRERVGRLVVVRDITTRRRRERRLQQYETVVETAGDPIFVLDEDGHIELLNDAMVDFLDSPREKLVGEHVGNFLDPESLSIIMESITHMALTGADAQQYKMERTGPDGETLHYEVNTRLIEDDVGDTNMTFGSVGVIRDVTTHVERKQELDLLNQILTRVLRHNIRNDLNVISGNAEILESRLAGSEAEIAQRIKQNAIDVIHLADEARTAQRVTNTDSERTRIALSEILRPPVENIKERYPDADLTVDILDCNVLTTKEMDMAVEQLLENAIVHNDDDPHVEVSATRHKTATKVTIADDGPGIDMSEVSVINEGEETDLSHGSGLGLWLITWIVNRSGATVEFANTEAGTQVTLTLPTQSSTGSGSKEKSA</sequence>
<evidence type="ECO:0000256" key="4">
    <source>
        <dbReference type="ARBA" id="ARBA00022679"/>
    </source>
</evidence>
<dbReference type="PANTHER" id="PTHR43304:SF1">
    <property type="entry name" value="PAC DOMAIN-CONTAINING PROTEIN"/>
    <property type="match status" value="1"/>
</dbReference>
<evidence type="ECO:0000313" key="10">
    <source>
        <dbReference type="Proteomes" id="UP001596414"/>
    </source>
</evidence>
<dbReference type="CDD" id="cd00082">
    <property type="entry name" value="HisKA"/>
    <property type="match status" value="1"/>
</dbReference>
<dbReference type="InterPro" id="IPR004358">
    <property type="entry name" value="Sig_transdc_His_kin-like_C"/>
</dbReference>
<keyword evidence="5 9" id="KW-0418">Kinase</keyword>
<dbReference type="Pfam" id="PF00989">
    <property type="entry name" value="PAS"/>
    <property type="match status" value="1"/>
</dbReference>
<evidence type="ECO:0000313" key="9">
    <source>
        <dbReference type="EMBL" id="MFC7125426.1"/>
    </source>
</evidence>
<dbReference type="PROSITE" id="PS50109">
    <property type="entry name" value="HIS_KIN"/>
    <property type="match status" value="1"/>
</dbReference>
<dbReference type="SUPFAM" id="SSF55874">
    <property type="entry name" value="ATPase domain of HSP90 chaperone/DNA topoisomerase II/histidine kinase"/>
    <property type="match status" value="1"/>
</dbReference>
<dbReference type="RefSeq" id="WP_267636419.1">
    <property type="nucleotide sequence ID" value="NZ_JAODIY010000004.1"/>
</dbReference>
<dbReference type="InterPro" id="IPR031621">
    <property type="entry name" value="HisKA_7TM"/>
</dbReference>
<reference evidence="9 10" key="1">
    <citation type="journal article" date="2014" name="Int. J. Syst. Evol. Microbiol.">
        <title>Complete genome sequence of Corynebacterium casei LMG S-19264T (=DSM 44701T), isolated from a smear-ripened cheese.</title>
        <authorList>
            <consortium name="US DOE Joint Genome Institute (JGI-PGF)"/>
            <person name="Walter F."/>
            <person name="Albersmeier A."/>
            <person name="Kalinowski J."/>
            <person name="Ruckert C."/>
        </authorList>
    </citation>
    <scope>NUCLEOTIDE SEQUENCE [LARGE SCALE GENOMIC DNA]</scope>
    <source>
        <strain evidence="9 10">CGMCC 4.7215</strain>
    </source>
</reference>
<dbReference type="PROSITE" id="PS50112">
    <property type="entry name" value="PAS"/>
    <property type="match status" value="1"/>
</dbReference>
<feature type="transmembrane region" description="Helical" evidence="6">
    <location>
        <begin position="209"/>
        <end position="229"/>
    </location>
</feature>
<feature type="transmembrane region" description="Helical" evidence="6">
    <location>
        <begin position="6"/>
        <end position="24"/>
    </location>
</feature>
<dbReference type="InterPro" id="IPR000014">
    <property type="entry name" value="PAS"/>
</dbReference>
<feature type="domain" description="PAS" evidence="8">
    <location>
        <begin position="374"/>
        <end position="445"/>
    </location>
</feature>
<evidence type="ECO:0000256" key="3">
    <source>
        <dbReference type="ARBA" id="ARBA00022553"/>
    </source>
</evidence>
<accession>A0ABD5X2D3</accession>
<dbReference type="CDD" id="cd00130">
    <property type="entry name" value="PAS"/>
    <property type="match status" value="2"/>
</dbReference>
<dbReference type="InterPro" id="IPR005467">
    <property type="entry name" value="His_kinase_dom"/>
</dbReference>
<dbReference type="InterPro" id="IPR052162">
    <property type="entry name" value="Sensor_kinase/Photoreceptor"/>
</dbReference>
<evidence type="ECO:0000256" key="5">
    <source>
        <dbReference type="ARBA" id="ARBA00022777"/>
    </source>
</evidence>
<feature type="transmembrane region" description="Helical" evidence="6">
    <location>
        <begin position="144"/>
        <end position="168"/>
    </location>
</feature>
<dbReference type="InterPro" id="IPR035965">
    <property type="entry name" value="PAS-like_dom_sf"/>
</dbReference>
<feature type="transmembrane region" description="Helical" evidence="6">
    <location>
        <begin position="65"/>
        <end position="88"/>
    </location>
</feature>
<comment type="catalytic activity">
    <reaction evidence="1">
        <text>ATP + protein L-histidine = ADP + protein N-phospho-L-histidine.</text>
        <dbReference type="EC" id="2.7.13.3"/>
    </reaction>
</comment>
<keyword evidence="6" id="KW-0472">Membrane</keyword>
<feature type="domain" description="Histidine kinase" evidence="7">
    <location>
        <begin position="511"/>
        <end position="712"/>
    </location>
</feature>
<evidence type="ECO:0000256" key="6">
    <source>
        <dbReference type="SAM" id="Phobius"/>
    </source>
</evidence>
<dbReference type="AlphaFoldDB" id="A0ABD5X2D3"/>
<dbReference type="SMART" id="SM00091">
    <property type="entry name" value="PAS"/>
    <property type="match status" value="2"/>
</dbReference>
<proteinExistence type="predicted"/>
<keyword evidence="3" id="KW-0597">Phosphoprotein</keyword>
<dbReference type="EC" id="2.7.13.3" evidence="2"/>
<dbReference type="Proteomes" id="UP001596414">
    <property type="component" value="Unassembled WGS sequence"/>
</dbReference>
<dbReference type="InterPro" id="IPR036890">
    <property type="entry name" value="HATPase_C_sf"/>
</dbReference>
<dbReference type="SUPFAM" id="SSF55785">
    <property type="entry name" value="PYP-like sensor domain (PAS domain)"/>
    <property type="match status" value="2"/>
</dbReference>
<protein>
    <recommendedName>
        <fullName evidence="2">histidine kinase</fullName>
        <ecNumber evidence="2">2.7.13.3</ecNumber>
    </recommendedName>
</protein>
<dbReference type="NCBIfam" id="TIGR00229">
    <property type="entry name" value="sensory_box"/>
    <property type="match status" value="1"/>
</dbReference>
<dbReference type="Gene3D" id="3.30.565.10">
    <property type="entry name" value="Histidine kinase-like ATPase, C-terminal domain"/>
    <property type="match status" value="1"/>
</dbReference>
<comment type="caution">
    <text evidence="9">The sequence shown here is derived from an EMBL/GenBank/DDBJ whole genome shotgun (WGS) entry which is preliminary data.</text>
</comment>
<keyword evidence="6" id="KW-0812">Transmembrane</keyword>
<evidence type="ECO:0000259" key="7">
    <source>
        <dbReference type="PROSITE" id="PS50109"/>
    </source>
</evidence>
<dbReference type="PRINTS" id="PR00344">
    <property type="entry name" value="BCTRLSENSOR"/>
</dbReference>
<keyword evidence="6" id="KW-1133">Transmembrane helix</keyword>
<dbReference type="CDD" id="cd00075">
    <property type="entry name" value="HATPase"/>
    <property type="match status" value="1"/>
</dbReference>
<dbReference type="SMART" id="SM00387">
    <property type="entry name" value="HATPase_c"/>
    <property type="match status" value="1"/>
</dbReference>
<evidence type="ECO:0000256" key="1">
    <source>
        <dbReference type="ARBA" id="ARBA00000085"/>
    </source>
</evidence>
<evidence type="ECO:0000259" key="8">
    <source>
        <dbReference type="PROSITE" id="PS50112"/>
    </source>
</evidence>
<feature type="transmembrane region" description="Helical" evidence="6">
    <location>
        <begin position="100"/>
        <end position="117"/>
    </location>
</feature>
<dbReference type="Gene3D" id="3.30.450.20">
    <property type="entry name" value="PAS domain"/>
    <property type="match status" value="2"/>
</dbReference>
<dbReference type="InterPro" id="IPR013767">
    <property type="entry name" value="PAS_fold"/>
</dbReference>
<dbReference type="Pfam" id="PF16927">
    <property type="entry name" value="HisKA_7TM"/>
    <property type="match status" value="1"/>
</dbReference>
<dbReference type="EMBL" id="JBHSZQ010000004">
    <property type="protein sequence ID" value="MFC7125426.1"/>
    <property type="molecule type" value="Genomic_DNA"/>
</dbReference>
<feature type="transmembrane region" description="Helical" evidence="6">
    <location>
        <begin position="180"/>
        <end position="197"/>
    </location>
</feature>
<dbReference type="GO" id="GO:0004673">
    <property type="term" value="F:protein histidine kinase activity"/>
    <property type="evidence" value="ECO:0007669"/>
    <property type="project" value="UniProtKB-EC"/>
</dbReference>